<organism evidence="1 2">
    <name type="scientific">Canavalia gladiata</name>
    <name type="common">Sword bean</name>
    <name type="synonym">Dolichos gladiatus</name>
    <dbReference type="NCBI Taxonomy" id="3824"/>
    <lineage>
        <taxon>Eukaryota</taxon>
        <taxon>Viridiplantae</taxon>
        <taxon>Streptophyta</taxon>
        <taxon>Embryophyta</taxon>
        <taxon>Tracheophyta</taxon>
        <taxon>Spermatophyta</taxon>
        <taxon>Magnoliopsida</taxon>
        <taxon>eudicotyledons</taxon>
        <taxon>Gunneridae</taxon>
        <taxon>Pentapetalae</taxon>
        <taxon>rosids</taxon>
        <taxon>fabids</taxon>
        <taxon>Fabales</taxon>
        <taxon>Fabaceae</taxon>
        <taxon>Papilionoideae</taxon>
        <taxon>50 kb inversion clade</taxon>
        <taxon>NPAAA clade</taxon>
        <taxon>indigoferoid/millettioid clade</taxon>
        <taxon>Phaseoleae</taxon>
        <taxon>Canavalia</taxon>
    </lineage>
</organism>
<comment type="caution">
    <text evidence="1">The sequence shown here is derived from an EMBL/GenBank/DDBJ whole genome shotgun (WGS) entry which is preliminary data.</text>
</comment>
<gene>
    <name evidence="1" type="ORF">VNO77_23327</name>
</gene>
<accession>A0AAN9QBL5</accession>
<keyword evidence="2" id="KW-1185">Reference proteome</keyword>
<name>A0AAN9QBL5_CANGL</name>
<protein>
    <submittedName>
        <fullName evidence="1">Uncharacterized protein</fullName>
    </submittedName>
</protein>
<dbReference type="EMBL" id="JAYMYQ010000005">
    <property type="protein sequence ID" value="KAK7329177.1"/>
    <property type="molecule type" value="Genomic_DNA"/>
</dbReference>
<dbReference type="AlphaFoldDB" id="A0AAN9QBL5"/>
<evidence type="ECO:0000313" key="2">
    <source>
        <dbReference type="Proteomes" id="UP001367508"/>
    </source>
</evidence>
<sequence length="72" mass="7590">MTACGRAAVASNGVARTGIALVDHASGVLVLARVTQLIPDDGFLLTSGIPLMHTYCPLSLDAPKKKMARKWI</sequence>
<dbReference type="Proteomes" id="UP001367508">
    <property type="component" value="Unassembled WGS sequence"/>
</dbReference>
<evidence type="ECO:0000313" key="1">
    <source>
        <dbReference type="EMBL" id="KAK7329177.1"/>
    </source>
</evidence>
<reference evidence="1 2" key="1">
    <citation type="submission" date="2024-01" db="EMBL/GenBank/DDBJ databases">
        <title>The genomes of 5 underutilized Papilionoideae crops provide insights into root nodulation and disease resistanc.</title>
        <authorList>
            <person name="Jiang F."/>
        </authorList>
    </citation>
    <scope>NUCLEOTIDE SEQUENCE [LARGE SCALE GENOMIC DNA]</scope>
    <source>
        <strain evidence="1">LVBAO_FW01</strain>
        <tissue evidence="1">Leaves</tissue>
    </source>
</reference>
<proteinExistence type="predicted"/>